<dbReference type="AlphaFoldDB" id="A0A0G1XUV1"/>
<dbReference type="EMBL" id="LCRN01000062">
    <property type="protein sequence ID" value="KKW34695.1"/>
    <property type="molecule type" value="Genomic_DNA"/>
</dbReference>
<evidence type="ECO:0000313" key="2">
    <source>
        <dbReference type="Proteomes" id="UP000033865"/>
    </source>
</evidence>
<dbReference type="Proteomes" id="UP000033865">
    <property type="component" value="Unassembled WGS sequence"/>
</dbReference>
<comment type="caution">
    <text evidence="1">The sequence shown here is derived from an EMBL/GenBank/DDBJ whole genome shotgun (WGS) entry which is preliminary data.</text>
</comment>
<reference evidence="1 2" key="1">
    <citation type="journal article" date="2015" name="Nature">
        <title>rRNA introns, odd ribosomes, and small enigmatic genomes across a large radiation of phyla.</title>
        <authorList>
            <person name="Brown C.T."/>
            <person name="Hug L.A."/>
            <person name="Thomas B.C."/>
            <person name="Sharon I."/>
            <person name="Castelle C.J."/>
            <person name="Singh A."/>
            <person name="Wilkins M.J."/>
            <person name="Williams K.H."/>
            <person name="Banfield J.F."/>
        </authorList>
    </citation>
    <scope>NUCLEOTIDE SEQUENCE [LARGE SCALE GENOMIC DNA]</scope>
</reference>
<feature type="non-terminal residue" evidence="1">
    <location>
        <position position="1"/>
    </location>
</feature>
<protein>
    <submittedName>
        <fullName evidence="1">Uncharacterized protein</fullName>
    </submittedName>
</protein>
<evidence type="ECO:0000313" key="1">
    <source>
        <dbReference type="EMBL" id="KKW34695.1"/>
    </source>
</evidence>
<accession>A0A0G1XUV1</accession>
<organism evidence="1 2">
    <name type="scientific">Candidatus Uhrbacteria bacterium GW2011_GWC2_53_7</name>
    <dbReference type="NCBI Taxonomy" id="1618986"/>
    <lineage>
        <taxon>Bacteria</taxon>
        <taxon>Candidatus Uhriibacteriota</taxon>
    </lineage>
</organism>
<gene>
    <name evidence="1" type="ORF">UY82_C0062G0010</name>
</gene>
<proteinExistence type="predicted"/>
<name>A0A0G1XUV1_9BACT</name>
<sequence length="49" mass="5502">SVETGGAAYPVEIKQAVDPELLQRLDPGVVVGVRVDRYNHKKVVIDWRE</sequence>